<dbReference type="RefSeq" id="WP_331256753.1">
    <property type="nucleotide sequence ID" value="NZ_JAVHWZ010000003.1"/>
</dbReference>
<reference evidence="6 7" key="1">
    <citation type="journal article" date="2024" name="Environ. Microbiol.">
        <title>Novel evolutionary insights on the interactions of the Holosporales (Alphaproteobacteria) with eukaryotic hosts from comparative genomics.</title>
        <authorList>
            <person name="Giovannini M."/>
            <person name="Petroni G."/>
            <person name="Castelli M."/>
        </authorList>
    </citation>
    <scope>NUCLEOTIDE SEQUENCE [LARGE SCALE GENOMIC DNA]</scope>
    <source>
        <strain evidence="6 7">US_Bl 15I1</strain>
    </source>
</reference>
<name>A0ABZ2C1H5_9PROT</name>
<dbReference type="InterPro" id="IPR020846">
    <property type="entry name" value="MFS_dom"/>
</dbReference>
<feature type="transmembrane region" description="Helical" evidence="4">
    <location>
        <begin position="289"/>
        <end position="308"/>
    </location>
</feature>
<evidence type="ECO:0000256" key="1">
    <source>
        <dbReference type="ARBA" id="ARBA00022692"/>
    </source>
</evidence>
<keyword evidence="2 4" id="KW-1133">Transmembrane helix</keyword>
<keyword evidence="3 4" id="KW-0472">Membrane</keyword>
<evidence type="ECO:0000313" key="6">
    <source>
        <dbReference type="EMBL" id="WVX66235.1"/>
    </source>
</evidence>
<evidence type="ECO:0000256" key="2">
    <source>
        <dbReference type="ARBA" id="ARBA00022989"/>
    </source>
</evidence>
<gene>
    <name evidence="6" type="ORF">Bealeia1_00410</name>
</gene>
<evidence type="ECO:0000313" key="7">
    <source>
        <dbReference type="Proteomes" id="UP001330434"/>
    </source>
</evidence>
<dbReference type="PANTHER" id="PTHR23518">
    <property type="entry name" value="C-METHYLTRANSFERASE"/>
    <property type="match status" value="1"/>
</dbReference>
<sequence length="403" mass="44373">MEITKAPVFHPHIPRAVWALGLSSMLSKIASVINYSIVPLYISNVLGASTMTVGVLEGFVEALSLFLRMFSGSLSDIIHKRRNIIAVGYALSIISRPFIALSTTVEGVFFARCLDRVGNGFEASPREALIGDYAPKNIKGACYGLRETLGRFGSTIGSIITIGLLWFTANNYSFVFFFGMLPTSLALLVLILFVKDKPPQELKVKAERLTFTEWKASIRKLPMSFWLIIFMSGNFMLASFNSSYLVLRTESTGLPSYMIPIVMVTQNLATSLCAYPIGFLSDKMDRRILVGIGFLFVGAANFFLATAWGPAGVLFGVFLWGLQVGMTQSLLVTLIADTCHHEARGTAFGIYYIVNGVCILSSNVLVGFLWDYISPEVAFMASGFIATVACLWLPFIHKPQRKH</sequence>
<feature type="transmembrane region" description="Helical" evidence="4">
    <location>
        <begin position="149"/>
        <end position="168"/>
    </location>
</feature>
<organism evidence="6 7">
    <name type="scientific">Candidatus Bealeia paramacronuclearis</name>
    <dbReference type="NCBI Taxonomy" id="1921001"/>
    <lineage>
        <taxon>Bacteria</taxon>
        <taxon>Pseudomonadati</taxon>
        <taxon>Pseudomonadota</taxon>
        <taxon>Alphaproteobacteria</taxon>
        <taxon>Holosporales</taxon>
        <taxon>Holosporaceae</taxon>
        <taxon>Candidatus Bealeia</taxon>
    </lineage>
</organism>
<evidence type="ECO:0000256" key="3">
    <source>
        <dbReference type="ARBA" id="ARBA00023136"/>
    </source>
</evidence>
<accession>A0ABZ2C1H5</accession>
<dbReference type="PROSITE" id="PS50850">
    <property type="entry name" value="MFS"/>
    <property type="match status" value="1"/>
</dbReference>
<feature type="transmembrane region" description="Helical" evidence="4">
    <location>
        <begin position="314"/>
        <end position="336"/>
    </location>
</feature>
<feature type="transmembrane region" description="Helical" evidence="4">
    <location>
        <begin position="174"/>
        <end position="194"/>
    </location>
</feature>
<dbReference type="InterPro" id="IPR036259">
    <property type="entry name" value="MFS_trans_sf"/>
</dbReference>
<feature type="transmembrane region" description="Helical" evidence="4">
    <location>
        <begin position="257"/>
        <end position="277"/>
    </location>
</feature>
<keyword evidence="1 4" id="KW-0812">Transmembrane</keyword>
<feature type="transmembrane region" description="Helical" evidence="4">
    <location>
        <begin position="225"/>
        <end position="245"/>
    </location>
</feature>
<dbReference type="EMBL" id="CP133270">
    <property type="protein sequence ID" value="WVX66235.1"/>
    <property type="molecule type" value="Genomic_DNA"/>
</dbReference>
<evidence type="ECO:0000259" key="5">
    <source>
        <dbReference type="PROSITE" id="PS50850"/>
    </source>
</evidence>
<dbReference type="PANTHER" id="PTHR23518:SF2">
    <property type="entry name" value="MAJOR FACILITATOR SUPERFAMILY TRANSPORTER"/>
    <property type="match status" value="1"/>
</dbReference>
<dbReference type="SUPFAM" id="SSF103473">
    <property type="entry name" value="MFS general substrate transporter"/>
    <property type="match status" value="1"/>
</dbReference>
<feature type="transmembrane region" description="Helical" evidence="4">
    <location>
        <begin position="376"/>
        <end position="396"/>
    </location>
</feature>
<evidence type="ECO:0000256" key="4">
    <source>
        <dbReference type="SAM" id="Phobius"/>
    </source>
</evidence>
<dbReference type="CDD" id="cd17370">
    <property type="entry name" value="MFS_MJ1317_like"/>
    <property type="match status" value="1"/>
</dbReference>
<feature type="domain" description="Major facilitator superfamily (MFS) profile" evidence="5">
    <location>
        <begin position="16"/>
        <end position="401"/>
    </location>
</feature>
<feature type="transmembrane region" description="Helical" evidence="4">
    <location>
        <begin position="348"/>
        <end position="370"/>
    </location>
</feature>
<proteinExistence type="predicted"/>
<dbReference type="Gene3D" id="1.20.1250.20">
    <property type="entry name" value="MFS general substrate transporter like domains"/>
    <property type="match status" value="2"/>
</dbReference>
<dbReference type="InterPro" id="IPR011701">
    <property type="entry name" value="MFS"/>
</dbReference>
<protein>
    <submittedName>
        <fullName evidence="6">MFS transporter</fullName>
    </submittedName>
</protein>
<dbReference type="Pfam" id="PF07690">
    <property type="entry name" value="MFS_1"/>
    <property type="match status" value="1"/>
</dbReference>
<dbReference type="Proteomes" id="UP001330434">
    <property type="component" value="Chromosome"/>
</dbReference>
<keyword evidence="7" id="KW-1185">Reference proteome</keyword>